<evidence type="ECO:0000256" key="5">
    <source>
        <dbReference type="ARBA" id="ARBA00022989"/>
    </source>
</evidence>
<feature type="transmembrane region" description="Helical" evidence="7">
    <location>
        <begin position="326"/>
        <end position="345"/>
    </location>
</feature>
<evidence type="ECO:0000256" key="1">
    <source>
        <dbReference type="ARBA" id="ARBA00004651"/>
    </source>
</evidence>
<comment type="caution">
    <text evidence="8">The sequence shown here is derived from an EMBL/GenBank/DDBJ whole genome shotgun (WGS) entry which is preliminary data.</text>
</comment>
<evidence type="ECO:0000256" key="2">
    <source>
        <dbReference type="ARBA" id="ARBA00007430"/>
    </source>
</evidence>
<feature type="transmembrane region" description="Helical" evidence="7">
    <location>
        <begin position="149"/>
        <end position="169"/>
    </location>
</feature>
<keyword evidence="6 7" id="KW-0472">Membrane</keyword>
<dbReference type="OrthoDB" id="9770347at2"/>
<feature type="transmembrane region" description="Helical" evidence="7">
    <location>
        <begin position="229"/>
        <end position="249"/>
    </location>
</feature>
<dbReference type="Proteomes" id="UP000256919">
    <property type="component" value="Unassembled WGS sequence"/>
</dbReference>
<feature type="transmembrane region" description="Helical" evidence="7">
    <location>
        <begin position="366"/>
        <end position="396"/>
    </location>
</feature>
<proteinExistence type="inferred from homology"/>
<feature type="transmembrane region" description="Helical" evidence="7">
    <location>
        <begin position="440"/>
        <end position="458"/>
    </location>
</feature>
<evidence type="ECO:0000256" key="7">
    <source>
        <dbReference type="SAM" id="Phobius"/>
    </source>
</evidence>
<evidence type="ECO:0000256" key="3">
    <source>
        <dbReference type="ARBA" id="ARBA00022475"/>
    </source>
</evidence>
<dbReference type="InterPro" id="IPR050833">
    <property type="entry name" value="Poly_Biosynth_Transport"/>
</dbReference>
<dbReference type="PANTHER" id="PTHR30250">
    <property type="entry name" value="PST FAMILY PREDICTED COLANIC ACID TRANSPORTER"/>
    <property type="match status" value="1"/>
</dbReference>
<name>A0A3D9N5U0_9FLAO</name>
<feature type="transmembrane region" description="Helical" evidence="7">
    <location>
        <begin position="416"/>
        <end position="433"/>
    </location>
</feature>
<gene>
    <name evidence="8" type="ORF">DFQ09_101285</name>
</gene>
<feature type="transmembrane region" description="Helical" evidence="7">
    <location>
        <begin position="21"/>
        <end position="39"/>
    </location>
</feature>
<protein>
    <submittedName>
        <fullName evidence="8">O-antigen/teichoic acid export membrane protein</fullName>
    </submittedName>
</protein>
<evidence type="ECO:0000313" key="8">
    <source>
        <dbReference type="EMBL" id="REE27454.1"/>
    </source>
</evidence>
<organism evidence="8 9">
    <name type="scientific">Winogradskyella pacifica</name>
    <dbReference type="NCBI Taxonomy" id="664642"/>
    <lineage>
        <taxon>Bacteria</taxon>
        <taxon>Pseudomonadati</taxon>
        <taxon>Bacteroidota</taxon>
        <taxon>Flavobacteriia</taxon>
        <taxon>Flavobacteriales</taxon>
        <taxon>Flavobacteriaceae</taxon>
        <taxon>Winogradskyella</taxon>
    </lineage>
</organism>
<accession>A0A3D9N5U0</accession>
<dbReference type="RefSeq" id="WP_115807806.1">
    <property type="nucleotide sequence ID" value="NZ_QREI01000001.1"/>
</dbReference>
<feature type="transmembrane region" description="Helical" evidence="7">
    <location>
        <begin position="81"/>
        <end position="99"/>
    </location>
</feature>
<dbReference type="PANTHER" id="PTHR30250:SF10">
    <property type="entry name" value="LIPOPOLYSACCHARIDE BIOSYNTHESIS PROTEIN WZXC"/>
    <property type="match status" value="1"/>
</dbReference>
<dbReference type="AlphaFoldDB" id="A0A3D9N5U0"/>
<dbReference type="GO" id="GO:0005886">
    <property type="term" value="C:plasma membrane"/>
    <property type="evidence" value="ECO:0007669"/>
    <property type="project" value="UniProtKB-SubCell"/>
</dbReference>
<evidence type="ECO:0000256" key="6">
    <source>
        <dbReference type="ARBA" id="ARBA00023136"/>
    </source>
</evidence>
<keyword evidence="5 7" id="KW-1133">Transmembrane helix</keyword>
<dbReference type="EMBL" id="QREI01000001">
    <property type="protein sequence ID" value="REE27454.1"/>
    <property type="molecule type" value="Genomic_DNA"/>
</dbReference>
<comment type="subcellular location">
    <subcellularLocation>
        <location evidence="1">Cell membrane</location>
        <topology evidence="1">Multi-pass membrane protein</topology>
    </subcellularLocation>
</comment>
<dbReference type="Pfam" id="PF13440">
    <property type="entry name" value="Polysacc_synt_3"/>
    <property type="match status" value="1"/>
</dbReference>
<reference evidence="8 9" key="1">
    <citation type="submission" date="2018-07" db="EMBL/GenBank/DDBJ databases">
        <title>Genomic Encyclopedia of Type Strains, Phase III (KMG-III): the genomes of soil and plant-associated and newly described type strains.</title>
        <authorList>
            <person name="Whitman W."/>
        </authorList>
    </citation>
    <scope>NUCLEOTIDE SEQUENCE [LARGE SCALE GENOMIC DNA]</scope>
    <source>
        <strain evidence="8 9">CECT 7948</strain>
    </source>
</reference>
<feature type="transmembrane region" description="Helical" evidence="7">
    <location>
        <begin position="175"/>
        <end position="192"/>
    </location>
</feature>
<feature type="transmembrane region" description="Helical" evidence="7">
    <location>
        <begin position="285"/>
        <end position="306"/>
    </location>
</feature>
<keyword evidence="4 7" id="KW-0812">Transmembrane</keyword>
<keyword evidence="9" id="KW-1185">Reference proteome</keyword>
<evidence type="ECO:0000256" key="4">
    <source>
        <dbReference type="ARBA" id="ARBA00022692"/>
    </source>
</evidence>
<feature type="transmembrane region" description="Helical" evidence="7">
    <location>
        <begin position="45"/>
        <end position="69"/>
    </location>
</feature>
<comment type="similarity">
    <text evidence="2">Belongs to the polysaccharide synthase family.</text>
</comment>
<feature type="transmembrane region" description="Helical" evidence="7">
    <location>
        <begin position="119"/>
        <end position="137"/>
    </location>
</feature>
<keyword evidence="3" id="KW-1003">Cell membrane</keyword>
<evidence type="ECO:0000313" key="9">
    <source>
        <dbReference type="Proteomes" id="UP000256919"/>
    </source>
</evidence>
<dbReference type="CDD" id="cd13127">
    <property type="entry name" value="MATE_tuaB_like"/>
    <property type="match status" value="1"/>
</dbReference>
<sequence>MSKNLKQSTINAASWNFSNMLVGQVRTFIVSTILARLLMPEDFGLLGMAMVFASLTDSFVDFGFGNAVIQKQKVSRLQLSTVFWINMLMALFLGLAMYFSSPLVAAYFEMPKLEAITQLMSLTFLIKGLSTLQNALYKKELDFKTPFKIALFAGIVSGVLGIVLAYSGYGVYSLIYSQIAGWVMGTALIWCFSKWKPSFLFKISEVKDLWSFGYKYSLSIFIDSIFSRLDTLIIGKLFSAATLGLFYKAQSLNKLVVQYAFSSFSGVLFPSLSKLAHDKEKLREVLIRILHLVCFTTFLFSGLMFINAKSVIVILLTEKWLGSVPIFKILALFSFIYTIPTILNSPILSIGKSGAILKVEMYKKSLYLLAIPVAIYYGLYAYILTTVFAAIIGIVLNLGLVQKFFNYRIIDFFKLFLNYVLIFLLLVAIDYFLGNIQINYFISVIVKSLIYVTLYVFLNSLVFKTEGFKEFKNIIQGFLIKLKISK</sequence>